<feature type="signal peptide" evidence="1">
    <location>
        <begin position="1"/>
        <end position="19"/>
    </location>
</feature>
<dbReference type="EMBL" id="FWZT01000034">
    <property type="protein sequence ID" value="SMF80078.1"/>
    <property type="molecule type" value="Genomic_DNA"/>
</dbReference>
<evidence type="ECO:0000313" key="3">
    <source>
        <dbReference type="Proteomes" id="UP000192907"/>
    </source>
</evidence>
<organism evidence="2 3">
    <name type="scientific">Pseudobacteriovorax antillogorgiicola</name>
    <dbReference type="NCBI Taxonomy" id="1513793"/>
    <lineage>
        <taxon>Bacteria</taxon>
        <taxon>Pseudomonadati</taxon>
        <taxon>Bdellovibrionota</taxon>
        <taxon>Oligoflexia</taxon>
        <taxon>Oligoflexales</taxon>
        <taxon>Pseudobacteriovoracaceae</taxon>
        <taxon>Pseudobacteriovorax</taxon>
    </lineage>
</organism>
<dbReference type="OrthoDB" id="5293085at2"/>
<dbReference type="AlphaFoldDB" id="A0A1Y6CP07"/>
<name>A0A1Y6CP07_9BACT</name>
<protein>
    <submittedName>
        <fullName evidence="2">Uncharacterized protein</fullName>
    </submittedName>
</protein>
<evidence type="ECO:0000313" key="2">
    <source>
        <dbReference type="EMBL" id="SMF80078.1"/>
    </source>
</evidence>
<feature type="chain" id="PRO_5013323231" evidence="1">
    <location>
        <begin position="20"/>
        <end position="411"/>
    </location>
</feature>
<gene>
    <name evidence="2" type="ORF">SAMN06296036_13449</name>
</gene>
<evidence type="ECO:0000256" key="1">
    <source>
        <dbReference type="SAM" id="SignalP"/>
    </source>
</evidence>
<keyword evidence="1" id="KW-0732">Signal</keyword>
<accession>A0A1Y6CP07</accession>
<dbReference type="Proteomes" id="UP000192907">
    <property type="component" value="Unassembled WGS sequence"/>
</dbReference>
<sequence length="411" mass="47388">MQYLVGLLLLLAWSSGASAKNLVLRSDESKFAIPLDQFSIDIQWLGPDTIPMFISISQGSLTWKKLDDGNKLPQLIISIHMEESEATHFVYQGRSFIPEKKESHHIYITVDVFSLDAVDIVQEGRKIGEIKVSPDIEFFTQRYVYIDHSCSPFQLELDHTLDLFTSISCHFYPNHTRRGVLDVFYLPAESRLPDRSPPPYQLQLTGQGETDINLLRYKKPFKVKLKAKVPTYVAKLKTALGFGPYYFKAQDGDEDVPEHLTAAYMIYGRYDLTPTTSIRFFDALLNSGPVFNNFGAYFAYELGSTNNRRLSFVPLLGFQEISFRYREQGKLLHQGIFPQGGEVVYRHAFDMKNYHLIYGMFLSTSSTVSYENIWLRFGRKIFWELNWIGWKFDERSAQMWGLSVGVPFLSF</sequence>
<reference evidence="3" key="1">
    <citation type="submission" date="2017-04" db="EMBL/GenBank/DDBJ databases">
        <authorList>
            <person name="Varghese N."/>
            <person name="Submissions S."/>
        </authorList>
    </citation>
    <scope>NUCLEOTIDE SEQUENCE [LARGE SCALE GENOMIC DNA]</scope>
    <source>
        <strain evidence="3">RKEM611</strain>
    </source>
</reference>
<dbReference type="RefSeq" id="WP_132325742.1">
    <property type="nucleotide sequence ID" value="NZ_FWZT01000034.1"/>
</dbReference>
<keyword evidence="3" id="KW-1185">Reference proteome</keyword>
<proteinExistence type="predicted"/>